<dbReference type="GO" id="GO:0043190">
    <property type="term" value="C:ATP-binding cassette (ABC) transporter complex"/>
    <property type="evidence" value="ECO:0007669"/>
    <property type="project" value="InterPro"/>
</dbReference>
<dbReference type="InterPro" id="IPR007210">
    <property type="entry name" value="ABC_Gly_betaine_transp_sub-bd"/>
</dbReference>
<feature type="domain" description="ABC-type glycine betaine transport system substrate-binding" evidence="2">
    <location>
        <begin position="32"/>
        <end position="304"/>
    </location>
</feature>
<dbReference type="EMBL" id="FWFK01000002">
    <property type="protein sequence ID" value="SLN31843.1"/>
    <property type="molecule type" value="Genomic_DNA"/>
</dbReference>
<sequence length="327" mass="35926">MRRLLLISAATTAFFAPPALAQDASEDGSCGEVSITEMSWASASVVTGVATFLMRQGYGCDVTVVPSSITPALASVAETDEPDVLTELWVNSAPVYDRLVEEGKLSPLTEVLSDGSIQGWYVPDYLIEEHPELATLEGVLANPDLLDSRFHNCPEGWDCRTVNDNLLRAAGFEEAGFEIFNHGSGETLASSIASAHSSEEPWIGYYWSPTAVLGRYPMTRVDLGGFDAEAHECNATVDCPDPEVSAYPNADVYTVVTQSFAEREPEVTDFLSKMQFTNDQMNELLAWREENTASTEETAVRFLTTQQDLWRDWIDEDAQARLSAILE</sequence>
<evidence type="ECO:0000259" key="2">
    <source>
        <dbReference type="Pfam" id="PF04069"/>
    </source>
</evidence>
<reference evidence="3 4" key="1">
    <citation type="submission" date="2017-03" db="EMBL/GenBank/DDBJ databases">
        <authorList>
            <person name="Afonso C.L."/>
            <person name="Miller P.J."/>
            <person name="Scott M.A."/>
            <person name="Spackman E."/>
            <person name="Goraichik I."/>
            <person name="Dimitrov K.M."/>
            <person name="Suarez D.L."/>
            <person name="Swayne D.E."/>
        </authorList>
    </citation>
    <scope>NUCLEOTIDE SEQUENCE [LARGE SCALE GENOMIC DNA]</scope>
    <source>
        <strain evidence="3 4">CECT 8625</strain>
    </source>
</reference>
<feature type="chain" id="PRO_5012982145" evidence="1">
    <location>
        <begin position="22"/>
        <end position="327"/>
    </location>
</feature>
<dbReference type="GO" id="GO:0022857">
    <property type="term" value="F:transmembrane transporter activity"/>
    <property type="evidence" value="ECO:0007669"/>
    <property type="project" value="InterPro"/>
</dbReference>
<dbReference type="RefSeq" id="WP_085791175.1">
    <property type="nucleotide sequence ID" value="NZ_FWFK01000002.1"/>
</dbReference>
<feature type="signal peptide" evidence="1">
    <location>
        <begin position="1"/>
        <end position="21"/>
    </location>
</feature>
<dbReference type="OrthoDB" id="9786266at2"/>
<dbReference type="CDD" id="cd13641">
    <property type="entry name" value="PBP2_HisX_like"/>
    <property type="match status" value="1"/>
</dbReference>
<evidence type="ECO:0000256" key="1">
    <source>
        <dbReference type="SAM" id="SignalP"/>
    </source>
</evidence>
<name>A0A1X6YVA2_9RHOB</name>
<dbReference type="Gene3D" id="3.40.190.100">
    <property type="entry name" value="Glycine betaine-binding periplasmic protein, domain 2"/>
    <property type="match status" value="1"/>
</dbReference>
<organism evidence="3 4">
    <name type="scientific">Roseivivax jejudonensis</name>
    <dbReference type="NCBI Taxonomy" id="1529041"/>
    <lineage>
        <taxon>Bacteria</taxon>
        <taxon>Pseudomonadati</taxon>
        <taxon>Pseudomonadota</taxon>
        <taxon>Alphaproteobacteria</taxon>
        <taxon>Rhodobacterales</taxon>
        <taxon>Roseobacteraceae</taxon>
        <taxon>Roseivivax</taxon>
    </lineage>
</organism>
<dbReference type="SUPFAM" id="SSF53850">
    <property type="entry name" value="Periplasmic binding protein-like II"/>
    <property type="match status" value="1"/>
</dbReference>
<dbReference type="Proteomes" id="UP000193570">
    <property type="component" value="Unassembled WGS sequence"/>
</dbReference>
<evidence type="ECO:0000313" key="4">
    <source>
        <dbReference type="Proteomes" id="UP000193570"/>
    </source>
</evidence>
<keyword evidence="4" id="KW-1185">Reference proteome</keyword>
<evidence type="ECO:0000313" key="3">
    <source>
        <dbReference type="EMBL" id="SLN31843.1"/>
    </source>
</evidence>
<gene>
    <name evidence="3" type="ORF">ROJ8625_01453</name>
</gene>
<protein>
    <submittedName>
        <fullName evidence="3">Glycine betaine transporter periplasmic subunit</fullName>
    </submittedName>
</protein>
<dbReference type="Pfam" id="PF04069">
    <property type="entry name" value="OpuAC"/>
    <property type="match status" value="1"/>
</dbReference>
<keyword evidence="1" id="KW-0732">Signal</keyword>
<dbReference type="Gene3D" id="3.40.190.10">
    <property type="entry name" value="Periplasmic binding protein-like II"/>
    <property type="match status" value="1"/>
</dbReference>
<proteinExistence type="predicted"/>
<dbReference type="AlphaFoldDB" id="A0A1X6YVA2"/>
<accession>A0A1X6YVA2</accession>